<evidence type="ECO:0000313" key="1">
    <source>
        <dbReference type="EMBL" id="ETR66082.1"/>
    </source>
</evidence>
<evidence type="ECO:0000313" key="2">
    <source>
        <dbReference type="Proteomes" id="UP000189670"/>
    </source>
</evidence>
<feature type="non-terminal residue" evidence="1">
    <location>
        <position position="1"/>
    </location>
</feature>
<proteinExistence type="predicted"/>
<dbReference type="AlphaFoldDB" id="A0A1V1NU15"/>
<protein>
    <submittedName>
        <fullName evidence="1">Uncharacterized protein</fullName>
    </submittedName>
</protein>
<organism evidence="1 2">
    <name type="scientific">Candidatus Magnetoglobus multicellularis str. Araruama</name>
    <dbReference type="NCBI Taxonomy" id="890399"/>
    <lineage>
        <taxon>Bacteria</taxon>
        <taxon>Pseudomonadati</taxon>
        <taxon>Thermodesulfobacteriota</taxon>
        <taxon>Desulfobacteria</taxon>
        <taxon>Desulfobacterales</taxon>
        <taxon>Desulfobacteraceae</taxon>
        <taxon>Candidatus Magnetoglobus</taxon>
    </lineage>
</organism>
<accession>A0A1V1NU15</accession>
<gene>
    <name evidence="1" type="ORF">OMM_13281</name>
</gene>
<dbReference type="EMBL" id="ATBP01002249">
    <property type="protein sequence ID" value="ETR66082.1"/>
    <property type="molecule type" value="Genomic_DNA"/>
</dbReference>
<comment type="caution">
    <text evidence="1">The sequence shown here is derived from an EMBL/GenBank/DDBJ whole genome shotgun (WGS) entry which is preliminary data.</text>
</comment>
<sequence length="442" mass="47155">TVHAFVPPSVNFQGFITNSDGTAVSDGNYTTTFSIWDGESESSKQLWSDTQSIYVERGVYSTSLGNFPYTMTFAEQYYLGIQVNGGDYLKIDEKFIPLTSTWTAFRSDTSSGWLVKSVTSDYTLSNNDDIVLVSDNTTIRLPQASTYKGRIFTIKNIDQSNTVSIVSTNGESLNAIDISNGTPVTLNDQFDDISVISDGNNWISIGFSKNDFPLTVQQIDSLNNITSNIQDQLNGKQVSITGAATTITNTNLDANRALVSSGSGKIVVSNVTSTELGHLSGVTSTIQTQIGNRALDSIVLKKDGSVGLTSNWDAGNYTITSSIFESDVTNGTAPLKVLSSTLVSNLNADQLDGQNAPTGTIVGTIDTQTLTNKTLTSPVINEGTIDNATIGSTTPGAGNFTTLSASDIITLTGTVTMINNIIQFSNTKPGYACITSKKYFNS</sequence>
<name>A0A1V1NU15_9BACT</name>
<dbReference type="Proteomes" id="UP000189670">
    <property type="component" value="Unassembled WGS sequence"/>
</dbReference>
<reference evidence="2" key="1">
    <citation type="submission" date="2012-11" db="EMBL/GenBank/DDBJ databases">
        <authorList>
            <person name="Lucero-Rivera Y.E."/>
            <person name="Tovar-Ramirez D."/>
        </authorList>
    </citation>
    <scope>NUCLEOTIDE SEQUENCE [LARGE SCALE GENOMIC DNA]</scope>
    <source>
        <strain evidence="2">Araruama</strain>
    </source>
</reference>